<dbReference type="Pfam" id="PF25876">
    <property type="entry name" value="HH_MFP_RND"/>
    <property type="match status" value="1"/>
</dbReference>
<dbReference type="Gene3D" id="2.40.30.170">
    <property type="match status" value="1"/>
</dbReference>
<dbReference type="PANTHER" id="PTHR30158">
    <property type="entry name" value="ACRA/E-RELATED COMPONENT OF DRUG EFFLUX TRANSPORTER"/>
    <property type="match status" value="1"/>
</dbReference>
<dbReference type="InterPro" id="IPR058627">
    <property type="entry name" value="MdtA-like_C"/>
</dbReference>
<protein>
    <submittedName>
        <fullName evidence="8">MexE family multidrug efflux RND transporter periplasmic adaptor subunit</fullName>
    </submittedName>
</protein>
<dbReference type="GO" id="GO:0046677">
    <property type="term" value="P:response to antibiotic"/>
    <property type="evidence" value="ECO:0007669"/>
    <property type="project" value="TreeGrafter"/>
</dbReference>
<comment type="caution">
    <text evidence="8">The sequence shown here is derived from an EMBL/GenBank/DDBJ whole genome shotgun (WGS) entry which is preliminary data.</text>
</comment>
<dbReference type="Gene3D" id="2.40.50.100">
    <property type="match status" value="1"/>
</dbReference>
<dbReference type="Proteomes" id="UP000599578">
    <property type="component" value="Unassembled WGS sequence"/>
</dbReference>
<dbReference type="AlphaFoldDB" id="A0A917ZNP3"/>
<dbReference type="GO" id="GO:0005886">
    <property type="term" value="C:plasma membrane"/>
    <property type="evidence" value="ECO:0007669"/>
    <property type="project" value="UniProtKB-SubCell"/>
</dbReference>
<dbReference type="InterPro" id="IPR058624">
    <property type="entry name" value="MdtA-like_HH"/>
</dbReference>
<evidence type="ECO:0000259" key="7">
    <source>
        <dbReference type="Pfam" id="PF25967"/>
    </source>
</evidence>
<dbReference type="Pfam" id="PF25917">
    <property type="entry name" value="BSH_RND"/>
    <property type="match status" value="1"/>
</dbReference>
<dbReference type="NCBIfam" id="TIGR01730">
    <property type="entry name" value="RND_mfp"/>
    <property type="match status" value="1"/>
</dbReference>
<evidence type="ECO:0000256" key="3">
    <source>
        <dbReference type="SAM" id="SignalP"/>
    </source>
</evidence>
<dbReference type="PROSITE" id="PS51257">
    <property type="entry name" value="PROKAR_LIPOPROTEIN"/>
    <property type="match status" value="1"/>
</dbReference>
<dbReference type="Pfam" id="PF25967">
    <property type="entry name" value="RND-MFP_C"/>
    <property type="match status" value="1"/>
</dbReference>
<dbReference type="EMBL" id="BMLT01000015">
    <property type="protein sequence ID" value="GGO88084.1"/>
    <property type="molecule type" value="Genomic_DNA"/>
</dbReference>
<evidence type="ECO:0000313" key="9">
    <source>
        <dbReference type="Proteomes" id="UP000599578"/>
    </source>
</evidence>
<keyword evidence="9" id="KW-1185">Reference proteome</keyword>
<evidence type="ECO:0000256" key="2">
    <source>
        <dbReference type="ARBA" id="ARBA00009477"/>
    </source>
</evidence>
<keyword evidence="3" id="KW-0732">Signal</keyword>
<feature type="domain" description="Multidrug resistance protein MdtA-like C-terminal permuted SH3" evidence="7">
    <location>
        <begin position="305"/>
        <end position="364"/>
    </location>
</feature>
<evidence type="ECO:0000256" key="1">
    <source>
        <dbReference type="ARBA" id="ARBA00004519"/>
    </source>
</evidence>
<reference evidence="8 9" key="1">
    <citation type="journal article" date="2014" name="Int. J. Syst. Evol. Microbiol.">
        <title>Complete genome sequence of Corynebacterium casei LMG S-19264T (=DSM 44701T), isolated from a smear-ripened cheese.</title>
        <authorList>
            <consortium name="US DOE Joint Genome Institute (JGI-PGF)"/>
            <person name="Walter F."/>
            <person name="Albersmeier A."/>
            <person name="Kalinowski J."/>
            <person name="Ruckert C."/>
        </authorList>
    </citation>
    <scope>NUCLEOTIDE SEQUENCE [LARGE SCALE GENOMIC DNA]</scope>
    <source>
        <strain evidence="8 9">CGMCC 1.7286</strain>
    </source>
</reference>
<dbReference type="InterPro" id="IPR058626">
    <property type="entry name" value="MdtA-like_b-barrel"/>
</dbReference>
<dbReference type="FunFam" id="2.40.420.20:FF:000001">
    <property type="entry name" value="Efflux RND transporter periplasmic adaptor subunit"/>
    <property type="match status" value="1"/>
</dbReference>
<evidence type="ECO:0000313" key="8">
    <source>
        <dbReference type="EMBL" id="GGO88084.1"/>
    </source>
</evidence>
<gene>
    <name evidence="8" type="primary">acrA</name>
    <name evidence="8" type="ORF">GCM10011348_42760</name>
</gene>
<dbReference type="SUPFAM" id="SSF111369">
    <property type="entry name" value="HlyD-like secretion proteins"/>
    <property type="match status" value="1"/>
</dbReference>
<feature type="domain" description="Multidrug resistance protein MdtA-like alpha-helical hairpin" evidence="4">
    <location>
        <begin position="105"/>
        <end position="174"/>
    </location>
</feature>
<evidence type="ECO:0000259" key="4">
    <source>
        <dbReference type="Pfam" id="PF25876"/>
    </source>
</evidence>
<comment type="similarity">
    <text evidence="2">Belongs to the membrane fusion protein (MFP) (TC 8.A.1) family.</text>
</comment>
<dbReference type="Pfam" id="PF25944">
    <property type="entry name" value="Beta-barrel_RND"/>
    <property type="match status" value="1"/>
</dbReference>
<sequence>MPRIPLISLPALLALLTLSGCEQEAAPPAAPPPAAPPPSVTVTAVSSEQIRPYREFVGRSRAIEDVALRAQVSGPLIAKRFTEGDEVEAGTVLFEIDPAPYQTEVAQQEAALQQAAASRDVARTNWERGRQLVSKGNISQRDMDELNARRLETEALYAQTQSALAAAQLRLSYTRVKAPLTGRISQSEVSIGDQITTQTLLASLVQLDPIQVLIETSEQDVASARQMIARGDPSMPPLDQLVVHLRLPNGELFDQQGGIDYIANRVDTATGTVDLRATFPNPDRLVLPGMYVTLIIEAPQDETKLLVPQAAVQEDQQGRFVMLVDSDSKVQRRPVVLGERYGVKWEVVEGLEPGERIVVEGLQKIRAGAEVQTSEASVKPFESGVEN</sequence>
<dbReference type="Gene3D" id="1.10.287.470">
    <property type="entry name" value="Helix hairpin bin"/>
    <property type="match status" value="1"/>
</dbReference>
<evidence type="ECO:0000259" key="5">
    <source>
        <dbReference type="Pfam" id="PF25917"/>
    </source>
</evidence>
<name>A0A917ZNP3_9GAMM</name>
<comment type="subcellular location">
    <subcellularLocation>
        <location evidence="1">Cell inner membrane</location>
        <topology evidence="1">Lipid-anchor</topology>
    </subcellularLocation>
</comment>
<evidence type="ECO:0000259" key="6">
    <source>
        <dbReference type="Pfam" id="PF25944"/>
    </source>
</evidence>
<dbReference type="GO" id="GO:0022857">
    <property type="term" value="F:transmembrane transporter activity"/>
    <property type="evidence" value="ECO:0007669"/>
    <property type="project" value="InterPro"/>
</dbReference>
<dbReference type="InterPro" id="IPR058625">
    <property type="entry name" value="MdtA-like_BSH"/>
</dbReference>
<feature type="chain" id="PRO_5036885475" evidence="3">
    <location>
        <begin position="26"/>
        <end position="387"/>
    </location>
</feature>
<dbReference type="RefSeq" id="WP_188862672.1">
    <property type="nucleotide sequence ID" value="NZ_BMLT01000015.1"/>
</dbReference>
<proteinExistence type="inferred from homology"/>
<organism evidence="8 9">
    <name type="scientific">Marinobacterium nitratireducens</name>
    <dbReference type="NCBI Taxonomy" id="518897"/>
    <lineage>
        <taxon>Bacteria</taxon>
        <taxon>Pseudomonadati</taxon>
        <taxon>Pseudomonadota</taxon>
        <taxon>Gammaproteobacteria</taxon>
        <taxon>Oceanospirillales</taxon>
        <taxon>Oceanospirillaceae</taxon>
        <taxon>Marinobacterium</taxon>
    </lineage>
</organism>
<feature type="domain" description="Multidrug resistance protein MdtA-like barrel-sandwich hybrid" evidence="5">
    <location>
        <begin position="65"/>
        <end position="200"/>
    </location>
</feature>
<dbReference type="InterPro" id="IPR006143">
    <property type="entry name" value="RND_pump_MFP"/>
</dbReference>
<dbReference type="Gene3D" id="2.40.420.20">
    <property type="match status" value="1"/>
</dbReference>
<accession>A0A917ZNP3</accession>
<feature type="signal peptide" evidence="3">
    <location>
        <begin position="1"/>
        <end position="25"/>
    </location>
</feature>
<feature type="domain" description="Multidrug resistance protein MdtA-like beta-barrel" evidence="6">
    <location>
        <begin position="209"/>
        <end position="297"/>
    </location>
</feature>